<evidence type="ECO:0000313" key="2">
    <source>
        <dbReference type="Proteomes" id="UP000319204"/>
    </source>
</evidence>
<gene>
    <name evidence="1" type="ORF">FOT42_009880</name>
</gene>
<sequence>MGKRLFESNPRYGIQIDITGKHSKIQDIPKEDYIFCSNCENRFARLEHYFSLKLNSIHNYANEKEKFKVYSNGDNSFLECFKVSYNALKLFNYTLIWRASISNHFLFKKYKLPKSYEEKIREVLDINLSVSQSEILENLNELKDSTGLDSYFFKCRFKNQYTRGYFSCYQIGENAFGLFLVDFIIYTYTEKESIPEDFEIISKFQKENALIVMASVDNWRKINDASIKNFMLKIK</sequence>
<comment type="caution">
    <text evidence="1">The sequence shown here is derived from an EMBL/GenBank/DDBJ whole genome shotgun (WGS) entry which is preliminary data.</text>
</comment>
<keyword evidence="2" id="KW-1185">Reference proteome</keyword>
<dbReference type="Proteomes" id="UP000319204">
    <property type="component" value="Unassembled WGS sequence"/>
</dbReference>
<accession>A0A5N5IPF2</accession>
<organism evidence="1 2">
    <name type="scientific">Flagellimonas hadalis</name>
    <dbReference type="NCBI Taxonomy" id="2597517"/>
    <lineage>
        <taxon>Bacteria</taxon>
        <taxon>Pseudomonadati</taxon>
        <taxon>Bacteroidota</taxon>
        <taxon>Flavobacteriia</taxon>
        <taxon>Flavobacteriales</taxon>
        <taxon>Flavobacteriaceae</taxon>
        <taxon>Flagellimonas</taxon>
    </lineage>
</organism>
<proteinExistence type="predicted"/>
<reference evidence="1" key="1">
    <citation type="submission" date="2019-10" db="EMBL/GenBank/DDBJ databases">
        <title>Muricauda hadale sp. nov., a piezophilic bacterium isolated from hadopelagic water of the Mariana Trench.</title>
        <authorList>
            <person name="Wei Y."/>
        </authorList>
    </citation>
    <scope>NUCLEOTIDE SEQUENCE [LARGE SCALE GENOMIC DNA]</scope>
    <source>
        <strain evidence="1">MT-229</strain>
    </source>
</reference>
<name>A0A5N5IPF2_9FLAO</name>
<evidence type="ECO:0000313" key="1">
    <source>
        <dbReference type="EMBL" id="KAB5488910.1"/>
    </source>
</evidence>
<dbReference type="RefSeq" id="WP_192938362.1">
    <property type="nucleotide sequence ID" value="NZ_VNIK02000005.1"/>
</dbReference>
<dbReference type="AlphaFoldDB" id="A0A5N5IPF2"/>
<protein>
    <submittedName>
        <fullName evidence="1">Uncharacterized protein</fullName>
    </submittedName>
</protein>
<dbReference type="EMBL" id="VNIK02000005">
    <property type="protein sequence ID" value="KAB5488910.1"/>
    <property type="molecule type" value="Genomic_DNA"/>
</dbReference>